<dbReference type="GeneID" id="36837266"/>
<name>A0A2U9ILL3_9CREN</name>
<dbReference type="AlphaFoldDB" id="A0A2U9ILL3"/>
<dbReference type="KEGG" id="asul:DFR86_04815"/>
<evidence type="ECO:0000313" key="2">
    <source>
        <dbReference type="EMBL" id="AWR96948.1"/>
    </source>
</evidence>
<proteinExistence type="predicted"/>
<gene>
    <name evidence="2" type="ORF">DFR86_04815</name>
</gene>
<dbReference type="SUPFAM" id="SSF56300">
    <property type="entry name" value="Metallo-dependent phosphatases"/>
    <property type="match status" value="1"/>
</dbReference>
<dbReference type="PANTHER" id="PTHR11124">
    <property type="entry name" value="VACUOLAR SORTING PROTEIN VPS29"/>
    <property type="match status" value="1"/>
</dbReference>
<reference evidence="2 3" key="1">
    <citation type="submission" date="2018-05" db="EMBL/GenBank/DDBJ databases">
        <title>Complete Genome Sequences of Extremely Thermoacidophilic, Metal-Mobilizing Type-Strain Members of the Archaeal Family Sulfolobaceae: Acidianus brierleyi DSM-1651T, Acidianus sulfidivorans DSM-18786T, Metallosphaera hakonensis DSM-7519T, and Metallosphaera prunae DSM-10039T.</title>
        <authorList>
            <person name="Counts J.A."/>
            <person name="Kelly R.M."/>
        </authorList>
    </citation>
    <scope>NUCLEOTIDE SEQUENCE [LARGE SCALE GENOMIC DNA]</scope>
    <source>
        <strain evidence="2 3">JP7</strain>
    </source>
</reference>
<dbReference type="Pfam" id="PF12850">
    <property type="entry name" value="Metallophos_2"/>
    <property type="match status" value="1"/>
</dbReference>
<dbReference type="EMBL" id="CP029288">
    <property type="protein sequence ID" value="AWR96948.1"/>
    <property type="molecule type" value="Genomic_DNA"/>
</dbReference>
<organism evidence="2 3">
    <name type="scientific">Acidianus sulfidivorans JP7</name>
    <dbReference type="NCBI Taxonomy" id="619593"/>
    <lineage>
        <taxon>Archaea</taxon>
        <taxon>Thermoproteota</taxon>
        <taxon>Thermoprotei</taxon>
        <taxon>Sulfolobales</taxon>
        <taxon>Sulfolobaceae</taxon>
        <taxon>Acidianus</taxon>
    </lineage>
</organism>
<dbReference type="InterPro" id="IPR024654">
    <property type="entry name" value="Calcineurin-like_PHP_lpxH"/>
</dbReference>
<dbReference type="RefSeq" id="WP_110379838.1">
    <property type="nucleotide sequence ID" value="NZ_CP029288.2"/>
</dbReference>
<evidence type="ECO:0000259" key="1">
    <source>
        <dbReference type="Pfam" id="PF12850"/>
    </source>
</evidence>
<evidence type="ECO:0000313" key="3">
    <source>
        <dbReference type="Proteomes" id="UP000248410"/>
    </source>
</evidence>
<dbReference type="Proteomes" id="UP000248410">
    <property type="component" value="Chromosome"/>
</dbReference>
<dbReference type="InterPro" id="IPR029052">
    <property type="entry name" value="Metallo-depent_PP-like"/>
</dbReference>
<dbReference type="OrthoDB" id="43845at2157"/>
<dbReference type="InterPro" id="IPR000979">
    <property type="entry name" value="Phosphodiesterase_MJ0936/Vps29"/>
</dbReference>
<dbReference type="Gene3D" id="3.60.21.10">
    <property type="match status" value="1"/>
</dbReference>
<feature type="domain" description="Calcineurin-like phosphoesterase" evidence="1">
    <location>
        <begin position="10"/>
        <end position="148"/>
    </location>
</feature>
<keyword evidence="3" id="KW-1185">Reference proteome</keyword>
<sequence>MIKEIGPNEKVLVLSDIHYPNCDMNEINSIIEKEKPYLIILLGDIITRDKEDYIKFFSNINFPREKIVYVKGDDDVVNADTEVVKIISPKMKITLIHGHQFLAEKTQFNLANLFKKINKNLPPLGFCIIARLFLKTADFIILGHSHALAKFYNCANAGTLSFSKNLYNDRGYIIIQDKVNIKRLQT</sequence>
<protein>
    <submittedName>
        <fullName evidence="2">Metallophosphoesterase</fullName>
    </submittedName>
</protein>
<accession>A0A2U9ILL3</accession>